<proteinExistence type="predicted"/>
<keyword evidence="2" id="KW-1185">Reference proteome</keyword>
<accession>A0AAP9HDT5</accession>
<organism evidence="1 2">
    <name type="scientific">Gemella morbillorum</name>
    <dbReference type="NCBI Taxonomy" id="29391"/>
    <lineage>
        <taxon>Bacteria</taxon>
        <taxon>Bacillati</taxon>
        <taxon>Bacillota</taxon>
        <taxon>Bacilli</taxon>
        <taxon>Bacillales</taxon>
        <taxon>Gemellaceae</taxon>
        <taxon>Gemella</taxon>
    </lineage>
</organism>
<name>A0AAP9HDT5_9BACL</name>
<evidence type="ECO:0000313" key="2">
    <source>
        <dbReference type="Proteomes" id="UP000425411"/>
    </source>
</evidence>
<dbReference type="RefSeq" id="WP_004632541.1">
    <property type="nucleotide sequence ID" value="NZ_CAXSSU010000001.1"/>
</dbReference>
<dbReference type="Proteomes" id="UP000425411">
    <property type="component" value="Chromosome"/>
</dbReference>
<sequence length="184" mass="21680">MKIPTYFKESNYKIVEVEEDFSSIRIVNELEKDKYNEFFEIYYFGELDSDAVITEIFDEKTSTIKPCKVVAKCIETGKEILLYDQLKYGYNSLFCDKFDLETFDNRPLVKLDIPNSKIEIDLGYSIDYDEEKEDFEFDDNNYLETINGEEISFEAVKKDGFDYIKISAIDEDEIIREVLNLELA</sequence>
<dbReference type="EMBL" id="CP046314">
    <property type="protein sequence ID" value="QGS09758.1"/>
    <property type="molecule type" value="Genomic_DNA"/>
</dbReference>
<reference evidence="1 2" key="1">
    <citation type="submission" date="2019-11" db="EMBL/GenBank/DDBJ databases">
        <title>FDA dAtabase for Regulatory Grade micrObial Sequences (FDA-ARGOS): Supporting development and validation of Infectious Disease Dx tests.</title>
        <authorList>
            <person name="Turner S."/>
            <person name="Byrd R."/>
            <person name="Tallon L."/>
            <person name="Sadzewicz L."/>
            <person name="Vavikolanu K."/>
            <person name="Mehta A."/>
            <person name="Aluvathingal J."/>
            <person name="Nadendla S."/>
            <person name="Myers T."/>
            <person name="Yan Y."/>
            <person name="Sichtig H."/>
        </authorList>
    </citation>
    <scope>NUCLEOTIDE SEQUENCE [LARGE SCALE GENOMIC DNA]</scope>
    <source>
        <strain evidence="1 2">FDAARGOS_741</strain>
    </source>
</reference>
<dbReference type="AlphaFoldDB" id="A0AAP9HDT5"/>
<evidence type="ECO:0000313" key="1">
    <source>
        <dbReference type="EMBL" id="QGS09758.1"/>
    </source>
</evidence>
<gene>
    <name evidence="1" type="ORF">FOC49_07635</name>
</gene>
<protein>
    <submittedName>
        <fullName evidence="1">Uncharacterized protein</fullName>
    </submittedName>
</protein>